<sequence length="318" mass="34711">MITVLAGGVGGSKFIRGLANSVSPSSLVAIVNVGDDEQFYGLHVSPDIDTVTYALAGLSDDERGWGVKGETYNALNMVKTLGDDAWFTLGDQDLGTHLYRTKRLRDGLTLSEVTAEIITSLGVQVRVLPFSDDPVRTKIRGHRYISETDSYETEAELMSFQEYFVKYNHRVKVKELIYEGADTARLSQAVVRSLEDSSKVIIAPSNPLLSIWPMLMTSNFSEILLSRRADVTAVSPIVGGSAVKGPLGDLLADLHGQASACAVAKLYSPYISTFVIDIRDKDQVEAISELGIKCVVTDILMVNREMEIQLAKEVCGLE</sequence>
<dbReference type="EMBL" id="FQUL01000014">
    <property type="protein sequence ID" value="SHE64257.1"/>
    <property type="molecule type" value="Genomic_DNA"/>
</dbReference>
<dbReference type="NCBIfam" id="TIGR01819">
    <property type="entry name" value="F420_cofD"/>
    <property type="match status" value="1"/>
</dbReference>
<dbReference type="Gene3D" id="3.40.50.10680">
    <property type="entry name" value="CofD-like domains"/>
    <property type="match status" value="1"/>
</dbReference>
<dbReference type="Proteomes" id="UP000184295">
    <property type="component" value="Unassembled WGS sequence"/>
</dbReference>
<dbReference type="InterPro" id="IPR002882">
    <property type="entry name" value="CofD"/>
</dbReference>
<dbReference type="PANTHER" id="PTHR43007:SF1">
    <property type="entry name" value="2-PHOSPHO-L-LACTATE TRANSFERASE"/>
    <property type="match status" value="1"/>
</dbReference>
<protein>
    <submittedName>
        <fullName evidence="3">LPPG:FO 2-phospho-L-lactate transferase</fullName>
    </submittedName>
</protein>
<evidence type="ECO:0000313" key="4">
    <source>
        <dbReference type="Proteomes" id="UP000184295"/>
    </source>
</evidence>
<dbReference type="SUPFAM" id="SSF142338">
    <property type="entry name" value="CofD-like"/>
    <property type="match status" value="1"/>
</dbReference>
<proteinExistence type="inferred from homology"/>
<evidence type="ECO:0000256" key="2">
    <source>
        <dbReference type="ARBA" id="ARBA00022842"/>
    </source>
</evidence>
<dbReference type="Pfam" id="PF01933">
    <property type="entry name" value="CofD"/>
    <property type="match status" value="1"/>
</dbReference>
<dbReference type="Gene3D" id="1.10.8.240">
    <property type="entry name" value="CofD-like domain"/>
    <property type="match status" value="1"/>
</dbReference>
<evidence type="ECO:0000313" key="3">
    <source>
        <dbReference type="EMBL" id="SHE64257.1"/>
    </source>
</evidence>
<keyword evidence="4" id="KW-1185">Reference proteome</keyword>
<dbReference type="PANTHER" id="PTHR43007">
    <property type="entry name" value="2-PHOSPHO-L-LACTATE TRANSFERASE"/>
    <property type="match status" value="1"/>
</dbReference>
<accession>A0A1M4V5S8</accession>
<reference evidence="4" key="1">
    <citation type="submission" date="2016-11" db="EMBL/GenBank/DDBJ databases">
        <authorList>
            <person name="Varghese N."/>
            <person name="Submissions S."/>
        </authorList>
    </citation>
    <scope>NUCLEOTIDE SEQUENCE [LARGE SCALE GENOMIC DNA]</scope>
    <source>
        <strain evidence="4">DSM 19514</strain>
    </source>
</reference>
<evidence type="ECO:0000256" key="1">
    <source>
        <dbReference type="ARBA" id="ARBA00022679"/>
    </source>
</evidence>
<name>A0A1M4V5S8_9ACTN</name>
<gene>
    <name evidence="3" type="ORF">SAMN02745225_01194</name>
</gene>
<keyword evidence="1 3" id="KW-0808">Transferase</keyword>
<dbReference type="RefSeq" id="WP_072789947.1">
    <property type="nucleotide sequence ID" value="NZ_FQUL01000014.1"/>
</dbReference>
<dbReference type="STRING" id="1121881.SAMN02745225_01194"/>
<dbReference type="InterPro" id="IPR010115">
    <property type="entry name" value="FbiA/CofD"/>
</dbReference>
<dbReference type="HAMAP" id="MF_01257">
    <property type="entry name" value="CofD"/>
    <property type="match status" value="1"/>
</dbReference>
<keyword evidence="2" id="KW-0460">Magnesium</keyword>
<dbReference type="AlphaFoldDB" id="A0A1M4V5S8"/>
<dbReference type="GO" id="GO:0000287">
    <property type="term" value="F:magnesium ion binding"/>
    <property type="evidence" value="ECO:0007669"/>
    <property type="project" value="InterPro"/>
</dbReference>
<dbReference type="InterPro" id="IPR038136">
    <property type="entry name" value="CofD-like_dom_sf"/>
</dbReference>
<organism evidence="3 4">
    <name type="scientific">Ferrithrix thermotolerans DSM 19514</name>
    <dbReference type="NCBI Taxonomy" id="1121881"/>
    <lineage>
        <taxon>Bacteria</taxon>
        <taxon>Bacillati</taxon>
        <taxon>Actinomycetota</taxon>
        <taxon>Acidimicrobiia</taxon>
        <taxon>Acidimicrobiales</taxon>
        <taxon>Acidimicrobiaceae</taxon>
        <taxon>Ferrithrix</taxon>
    </lineage>
</organism>
<dbReference type="GO" id="GO:0043743">
    <property type="term" value="F:LPPG:FO 2-phospho-L-lactate transferase activity"/>
    <property type="evidence" value="ECO:0007669"/>
    <property type="project" value="InterPro"/>
</dbReference>